<organism evidence="3 4">
    <name type="scientific">Candidula unifasciata</name>
    <dbReference type="NCBI Taxonomy" id="100452"/>
    <lineage>
        <taxon>Eukaryota</taxon>
        <taxon>Metazoa</taxon>
        <taxon>Spiralia</taxon>
        <taxon>Lophotrochozoa</taxon>
        <taxon>Mollusca</taxon>
        <taxon>Gastropoda</taxon>
        <taxon>Heterobranchia</taxon>
        <taxon>Euthyneura</taxon>
        <taxon>Panpulmonata</taxon>
        <taxon>Eupulmonata</taxon>
        <taxon>Stylommatophora</taxon>
        <taxon>Helicina</taxon>
        <taxon>Helicoidea</taxon>
        <taxon>Geomitridae</taxon>
        <taxon>Candidula</taxon>
    </lineage>
</organism>
<proteinExistence type="predicted"/>
<feature type="coiled-coil region" evidence="1">
    <location>
        <begin position="120"/>
        <end position="162"/>
    </location>
</feature>
<evidence type="ECO:0000256" key="2">
    <source>
        <dbReference type="SAM" id="MobiDB-lite"/>
    </source>
</evidence>
<comment type="caution">
    <text evidence="3">The sequence shown here is derived from an EMBL/GenBank/DDBJ whole genome shotgun (WGS) entry which is preliminary data.</text>
</comment>
<evidence type="ECO:0000256" key="1">
    <source>
        <dbReference type="SAM" id="Coils"/>
    </source>
</evidence>
<dbReference type="OrthoDB" id="10064205at2759"/>
<dbReference type="Proteomes" id="UP000678393">
    <property type="component" value="Unassembled WGS sequence"/>
</dbReference>
<protein>
    <submittedName>
        <fullName evidence="3">Uncharacterized protein</fullName>
    </submittedName>
</protein>
<sequence>FPSAAPPGTDALSASTKTAPPATEPAVLSTAAPPATEATMLSAAAPLRPPVMTSASRDGQNVHHMFRNTGIHDGGDGRSVQYKVHYHKLGLDTLEEEQFYLDNENVEFLRIDAPENQRTYEQLEILYRARGREIEELTRKMVEKEEERNKEIRNLKHRLAIANGEAEAVSESLRQCQQLLQQSKSDHSEACGNIRALETQVLSLRNTREE</sequence>
<dbReference type="EMBL" id="CAJHNH020000597">
    <property type="protein sequence ID" value="CAG5118731.1"/>
    <property type="molecule type" value="Genomic_DNA"/>
</dbReference>
<dbReference type="AlphaFoldDB" id="A0A8S3YTZ9"/>
<accession>A0A8S3YTZ9</accession>
<dbReference type="PANTHER" id="PTHR10337:SF6">
    <property type="entry name" value="CENTROSOMAL PROTEIN OF 152 KDA"/>
    <property type="match status" value="1"/>
</dbReference>
<dbReference type="GO" id="GO:0005813">
    <property type="term" value="C:centrosome"/>
    <property type="evidence" value="ECO:0007669"/>
    <property type="project" value="TreeGrafter"/>
</dbReference>
<evidence type="ECO:0000313" key="4">
    <source>
        <dbReference type="Proteomes" id="UP000678393"/>
    </source>
</evidence>
<dbReference type="PANTHER" id="PTHR10337">
    <property type="entry name" value="SHC TRANSFORMING PROTEIN"/>
    <property type="match status" value="1"/>
</dbReference>
<feature type="non-terminal residue" evidence="3">
    <location>
        <position position="210"/>
    </location>
</feature>
<gene>
    <name evidence="3" type="ORF">CUNI_LOCUS4289</name>
</gene>
<keyword evidence="1" id="KW-0175">Coiled coil</keyword>
<feature type="region of interest" description="Disordered" evidence="2">
    <location>
        <begin position="1"/>
        <end position="30"/>
    </location>
</feature>
<keyword evidence="4" id="KW-1185">Reference proteome</keyword>
<feature type="non-terminal residue" evidence="3">
    <location>
        <position position="1"/>
    </location>
</feature>
<name>A0A8S3YTZ9_9EUPU</name>
<reference evidence="3" key="1">
    <citation type="submission" date="2021-04" db="EMBL/GenBank/DDBJ databases">
        <authorList>
            <consortium name="Molecular Ecology Group"/>
        </authorList>
    </citation>
    <scope>NUCLEOTIDE SEQUENCE</scope>
</reference>
<evidence type="ECO:0000313" key="3">
    <source>
        <dbReference type="EMBL" id="CAG5118731.1"/>
    </source>
</evidence>
<dbReference type="InterPro" id="IPR051235">
    <property type="entry name" value="CEP152/SHC-Transforming"/>
</dbReference>
<dbReference type="GO" id="GO:0007099">
    <property type="term" value="P:centriole replication"/>
    <property type="evidence" value="ECO:0007669"/>
    <property type="project" value="TreeGrafter"/>
</dbReference>